<dbReference type="Pfam" id="PF13344">
    <property type="entry name" value="Hydrolase_6"/>
    <property type="match status" value="1"/>
</dbReference>
<reference evidence="1 2" key="1">
    <citation type="submission" date="2020-06" db="EMBL/GenBank/DDBJ databases">
        <title>Genomic analysis of Salicibibacter sp. NKC21-4.</title>
        <authorList>
            <person name="Oh Y.J."/>
        </authorList>
    </citation>
    <scope>NUCLEOTIDE SEQUENCE [LARGE SCALE GENOMIC DNA]</scope>
    <source>
        <strain evidence="1 2">NKC21-4</strain>
    </source>
</reference>
<dbReference type="PANTHER" id="PTHR19288">
    <property type="entry name" value="4-NITROPHENYLPHOSPHATASE-RELATED"/>
    <property type="match status" value="1"/>
</dbReference>
<protein>
    <submittedName>
        <fullName evidence="1">HAD-IIA family hydrolase</fullName>
    </submittedName>
</protein>
<dbReference type="Pfam" id="PF13242">
    <property type="entry name" value="Hydrolase_like"/>
    <property type="match status" value="1"/>
</dbReference>
<dbReference type="Gene3D" id="3.40.50.1000">
    <property type="entry name" value="HAD superfamily/HAD-like"/>
    <property type="match status" value="2"/>
</dbReference>
<name>A0A7T6ZCY2_9BACI</name>
<accession>A0A7T6ZCY2</accession>
<dbReference type="InterPro" id="IPR006357">
    <property type="entry name" value="HAD-SF_hydro_IIA"/>
</dbReference>
<gene>
    <name evidence="1" type="ORF">HUG20_15050</name>
</gene>
<evidence type="ECO:0000313" key="2">
    <source>
        <dbReference type="Proteomes" id="UP000595349"/>
    </source>
</evidence>
<dbReference type="SUPFAM" id="SSF56784">
    <property type="entry name" value="HAD-like"/>
    <property type="match status" value="1"/>
</dbReference>
<dbReference type="GO" id="GO:0005737">
    <property type="term" value="C:cytoplasm"/>
    <property type="evidence" value="ECO:0007669"/>
    <property type="project" value="TreeGrafter"/>
</dbReference>
<proteinExistence type="predicted"/>
<dbReference type="NCBIfam" id="TIGR01460">
    <property type="entry name" value="HAD-SF-IIA"/>
    <property type="match status" value="1"/>
</dbReference>
<dbReference type="AlphaFoldDB" id="A0A7T6ZCY2"/>
<dbReference type="EMBL" id="CP054706">
    <property type="protein sequence ID" value="QQK81082.1"/>
    <property type="molecule type" value="Genomic_DNA"/>
</dbReference>
<dbReference type="RefSeq" id="WP_200085514.1">
    <property type="nucleotide sequence ID" value="NZ_CP054706.1"/>
</dbReference>
<keyword evidence="2" id="KW-1185">Reference proteome</keyword>
<dbReference type="Proteomes" id="UP000595349">
    <property type="component" value="Chromosome"/>
</dbReference>
<keyword evidence="1" id="KW-0378">Hydrolase</keyword>
<dbReference type="GO" id="GO:0016791">
    <property type="term" value="F:phosphatase activity"/>
    <property type="evidence" value="ECO:0007669"/>
    <property type="project" value="TreeGrafter"/>
</dbReference>
<dbReference type="InterPro" id="IPR023214">
    <property type="entry name" value="HAD_sf"/>
</dbReference>
<dbReference type="PANTHER" id="PTHR19288:SF46">
    <property type="entry name" value="HALOACID DEHALOGENASE-LIKE HYDROLASE DOMAIN-CONTAINING PROTEIN 2"/>
    <property type="match status" value="1"/>
</dbReference>
<sequence>MKRGYVFDLDGTIYLGKKAIEGAANTLHVLRQRGDKVIFLSNNPLYSRYGLLKKLEAFGVDAKLDEIFNSNYILSRYLKKKLKVNDTVWVLGEWPLFQELQNHNISITHNPIDADYIAISWDRDFTYEKLHQAFRAWESGAKLIATNPDRTCPTDTGPLPDTGAIIGAIEGATGESIKNISGKPSSIAVDVIQEVLELPPISCYMVGDRLETDIAMANSHRWNSVLVLTGVTSEESAYSHTIKPNYVLNSIKDLLNI</sequence>
<dbReference type="InterPro" id="IPR036412">
    <property type="entry name" value="HAD-like_sf"/>
</dbReference>
<dbReference type="KEGG" id="scib:HUG20_15050"/>
<organism evidence="1 2">
    <name type="scientific">Salicibibacter cibi</name>
    <dbReference type="NCBI Taxonomy" id="2743001"/>
    <lineage>
        <taxon>Bacteria</taxon>
        <taxon>Bacillati</taxon>
        <taxon>Bacillota</taxon>
        <taxon>Bacilli</taxon>
        <taxon>Bacillales</taxon>
        <taxon>Bacillaceae</taxon>
        <taxon>Salicibibacter</taxon>
    </lineage>
</organism>
<evidence type="ECO:0000313" key="1">
    <source>
        <dbReference type="EMBL" id="QQK81082.1"/>
    </source>
</evidence>